<comment type="caution">
    <text evidence="2">The sequence shown here is derived from an EMBL/GenBank/DDBJ whole genome shotgun (WGS) entry which is preliminary data.</text>
</comment>
<accession>A0A9P9IN35</accession>
<dbReference type="PROSITE" id="PS51819">
    <property type="entry name" value="VOC"/>
    <property type="match status" value="1"/>
</dbReference>
<gene>
    <name evidence="2" type="ORF">B0J11DRAFT_525365</name>
</gene>
<protein>
    <recommendedName>
        <fullName evidence="1">VOC domain-containing protein</fullName>
    </recommendedName>
</protein>
<dbReference type="OrthoDB" id="10249419at2759"/>
<dbReference type="PANTHER" id="PTHR35006">
    <property type="entry name" value="GLYOXALASE FAMILY PROTEIN (AFU_ORTHOLOGUE AFUA_5G14830)"/>
    <property type="match status" value="1"/>
</dbReference>
<evidence type="ECO:0000313" key="3">
    <source>
        <dbReference type="Proteomes" id="UP000700596"/>
    </source>
</evidence>
<dbReference type="PANTHER" id="PTHR35006:SF2">
    <property type="entry name" value="GLYOXALASE FAMILY PROTEIN (AFU_ORTHOLOGUE AFUA_5G14830)"/>
    <property type="match status" value="1"/>
</dbReference>
<reference evidence="2" key="1">
    <citation type="journal article" date="2021" name="Nat. Commun.">
        <title>Genetic determinants of endophytism in the Arabidopsis root mycobiome.</title>
        <authorList>
            <person name="Mesny F."/>
            <person name="Miyauchi S."/>
            <person name="Thiergart T."/>
            <person name="Pickel B."/>
            <person name="Atanasova L."/>
            <person name="Karlsson M."/>
            <person name="Huettel B."/>
            <person name="Barry K.W."/>
            <person name="Haridas S."/>
            <person name="Chen C."/>
            <person name="Bauer D."/>
            <person name="Andreopoulos W."/>
            <person name="Pangilinan J."/>
            <person name="LaButti K."/>
            <person name="Riley R."/>
            <person name="Lipzen A."/>
            <person name="Clum A."/>
            <person name="Drula E."/>
            <person name="Henrissat B."/>
            <person name="Kohler A."/>
            <person name="Grigoriev I.V."/>
            <person name="Martin F.M."/>
            <person name="Hacquard S."/>
        </authorList>
    </citation>
    <scope>NUCLEOTIDE SEQUENCE</scope>
    <source>
        <strain evidence="2">MPI-CAGE-CH-0243</strain>
    </source>
</reference>
<dbReference type="Proteomes" id="UP000700596">
    <property type="component" value="Unassembled WGS sequence"/>
</dbReference>
<sequence>MAEMSHVVMCFRVVRILGMPDPASANYQEKYKDLTNCVTDNVIAYHFSFILITSQLYTLKAPTCSNSHSETELKMPVDHVGFAIPTAKYEELVKWYVTALEPLGYSKQMDIPGVVVGFGTSKHESDFWLNAKGDVRGSTPGWHVAFKAKNHETVDKFHAAALKVGGTCNGKPGIRENYHPNYYAAFIIDPAGNNIEVVNHAPH</sequence>
<name>A0A9P9IN35_9PLEO</name>
<dbReference type="Gene3D" id="3.10.180.10">
    <property type="entry name" value="2,3-Dihydroxybiphenyl 1,2-Dioxygenase, domain 1"/>
    <property type="match status" value="1"/>
</dbReference>
<feature type="domain" description="VOC" evidence="1">
    <location>
        <begin position="76"/>
        <end position="200"/>
    </location>
</feature>
<evidence type="ECO:0000313" key="2">
    <source>
        <dbReference type="EMBL" id="KAH7128613.1"/>
    </source>
</evidence>
<dbReference type="AlphaFoldDB" id="A0A9P9IN35"/>
<organism evidence="2 3">
    <name type="scientific">Dendryphion nanum</name>
    <dbReference type="NCBI Taxonomy" id="256645"/>
    <lineage>
        <taxon>Eukaryota</taxon>
        <taxon>Fungi</taxon>
        <taxon>Dikarya</taxon>
        <taxon>Ascomycota</taxon>
        <taxon>Pezizomycotina</taxon>
        <taxon>Dothideomycetes</taxon>
        <taxon>Pleosporomycetidae</taxon>
        <taxon>Pleosporales</taxon>
        <taxon>Torulaceae</taxon>
        <taxon>Dendryphion</taxon>
    </lineage>
</organism>
<evidence type="ECO:0000259" key="1">
    <source>
        <dbReference type="PROSITE" id="PS51819"/>
    </source>
</evidence>
<dbReference type="SUPFAM" id="SSF54593">
    <property type="entry name" value="Glyoxalase/Bleomycin resistance protein/Dihydroxybiphenyl dioxygenase"/>
    <property type="match status" value="1"/>
</dbReference>
<dbReference type="InterPro" id="IPR037523">
    <property type="entry name" value="VOC_core"/>
</dbReference>
<dbReference type="InterPro" id="IPR029068">
    <property type="entry name" value="Glyas_Bleomycin-R_OHBP_Dase"/>
</dbReference>
<keyword evidence="3" id="KW-1185">Reference proteome</keyword>
<dbReference type="EMBL" id="JAGMWT010000005">
    <property type="protein sequence ID" value="KAH7128613.1"/>
    <property type="molecule type" value="Genomic_DNA"/>
</dbReference>
<dbReference type="CDD" id="cd07262">
    <property type="entry name" value="VOC_like"/>
    <property type="match status" value="1"/>
</dbReference>
<proteinExistence type="predicted"/>